<dbReference type="PANTHER" id="PTHR31888">
    <property type="entry name" value="SMALL INTEGRAL MEMBRANE PROTEIN 19"/>
    <property type="match status" value="1"/>
</dbReference>
<feature type="non-terminal residue" evidence="7">
    <location>
        <position position="1"/>
    </location>
</feature>
<evidence type="ECO:0000256" key="5">
    <source>
        <dbReference type="ARBA" id="ARBA00022989"/>
    </source>
</evidence>
<sequence length="55" mass="6694">NKRRIMRIFTLPPAAETAPEPNFYDSMKKIRLRQQLEMYSIARKYEQQQQQQPPK</sequence>
<keyword evidence="4" id="KW-0812">Transmembrane</keyword>
<evidence type="ECO:0000256" key="6">
    <source>
        <dbReference type="ARBA" id="ARBA00023136"/>
    </source>
</evidence>
<dbReference type="Proteomes" id="UP000546986">
    <property type="component" value="Unassembled WGS sequence"/>
</dbReference>
<comment type="similarity">
    <text evidence="2">Belongs to the SMIM19 family.</text>
</comment>
<evidence type="ECO:0000313" key="8">
    <source>
        <dbReference type="Proteomes" id="UP000546986"/>
    </source>
</evidence>
<dbReference type="InterPro" id="IPR029368">
    <property type="entry name" value="SMIM19"/>
</dbReference>
<keyword evidence="5" id="KW-1133">Transmembrane helix</keyword>
<protein>
    <recommendedName>
        <fullName evidence="3">Small integral membrane protein 19</fullName>
    </recommendedName>
</protein>
<comment type="caution">
    <text evidence="7">The sequence shown here is derived from an EMBL/GenBank/DDBJ whole genome shotgun (WGS) entry which is preliminary data.</text>
</comment>
<evidence type="ECO:0000256" key="3">
    <source>
        <dbReference type="ARBA" id="ARBA00017901"/>
    </source>
</evidence>
<gene>
    <name evidence="7" type="primary">Smim19</name>
    <name evidence="7" type="ORF">CISJUN_R07640</name>
</gene>
<evidence type="ECO:0000256" key="4">
    <source>
        <dbReference type="ARBA" id="ARBA00022692"/>
    </source>
</evidence>
<comment type="subcellular location">
    <subcellularLocation>
        <location evidence="1">Membrane</location>
        <topology evidence="1">Single-pass membrane protein</topology>
    </subcellularLocation>
</comment>
<evidence type="ECO:0000256" key="2">
    <source>
        <dbReference type="ARBA" id="ARBA00008977"/>
    </source>
</evidence>
<reference evidence="7 8" key="1">
    <citation type="submission" date="2019-09" db="EMBL/GenBank/DDBJ databases">
        <title>Bird 10,000 Genomes (B10K) Project - Family phase.</title>
        <authorList>
            <person name="Zhang G."/>
        </authorList>
    </citation>
    <scope>NUCLEOTIDE SEQUENCE [LARGE SCALE GENOMIC DNA]</scope>
    <source>
        <strain evidence="7">B10K-DU-002-30</strain>
        <tissue evidence="7">Muscle</tissue>
    </source>
</reference>
<proteinExistence type="inferred from homology"/>
<name>A0A7L1QEI4_9PASS</name>
<keyword evidence="8" id="KW-1185">Reference proteome</keyword>
<feature type="non-terminal residue" evidence="7">
    <location>
        <position position="55"/>
    </location>
</feature>
<evidence type="ECO:0000256" key="1">
    <source>
        <dbReference type="ARBA" id="ARBA00004167"/>
    </source>
</evidence>
<organism evidence="7 8">
    <name type="scientific">Cisticola juncidis</name>
    <dbReference type="NCBI Taxonomy" id="52622"/>
    <lineage>
        <taxon>Eukaryota</taxon>
        <taxon>Metazoa</taxon>
        <taxon>Chordata</taxon>
        <taxon>Craniata</taxon>
        <taxon>Vertebrata</taxon>
        <taxon>Euteleostomi</taxon>
        <taxon>Archelosauria</taxon>
        <taxon>Archosauria</taxon>
        <taxon>Dinosauria</taxon>
        <taxon>Saurischia</taxon>
        <taxon>Theropoda</taxon>
        <taxon>Coelurosauria</taxon>
        <taxon>Aves</taxon>
        <taxon>Neognathae</taxon>
        <taxon>Neoaves</taxon>
        <taxon>Telluraves</taxon>
        <taxon>Australaves</taxon>
        <taxon>Passeriformes</taxon>
        <taxon>Sylvioidea</taxon>
        <taxon>Cisticolidae</taxon>
        <taxon>Cisticola</taxon>
    </lineage>
</organism>
<dbReference type="PANTHER" id="PTHR31888:SF1">
    <property type="entry name" value="SMALL INTEGRAL MEMBRANE PROTEIN 19"/>
    <property type="match status" value="1"/>
</dbReference>
<evidence type="ECO:0000313" key="7">
    <source>
        <dbReference type="EMBL" id="NXO22007.1"/>
    </source>
</evidence>
<dbReference type="GO" id="GO:0016020">
    <property type="term" value="C:membrane"/>
    <property type="evidence" value="ECO:0007669"/>
    <property type="project" value="UniProtKB-SubCell"/>
</dbReference>
<accession>A0A7L1QEI4</accession>
<keyword evidence="6" id="KW-0472">Membrane</keyword>
<dbReference type="EMBL" id="VXBR01002239">
    <property type="protein sequence ID" value="NXO22007.1"/>
    <property type="molecule type" value="Genomic_DNA"/>
</dbReference>
<dbReference type="AlphaFoldDB" id="A0A7L1QEI4"/>
<dbReference type="Pfam" id="PF15117">
    <property type="entry name" value="UPF0697"/>
    <property type="match status" value="1"/>
</dbReference>